<gene>
    <name evidence="1" type="ORF">BDV23DRAFT_184263</name>
</gene>
<proteinExistence type="predicted"/>
<reference evidence="1" key="1">
    <citation type="submission" date="2019-04" db="EMBL/GenBank/DDBJ databases">
        <title>Friends and foes A comparative genomics studyof 23 Aspergillus species from section Flavi.</title>
        <authorList>
            <consortium name="DOE Joint Genome Institute"/>
            <person name="Kjaerbolling I."/>
            <person name="Vesth T."/>
            <person name="Frisvad J.C."/>
            <person name="Nybo J.L."/>
            <person name="Theobald S."/>
            <person name="Kildgaard S."/>
            <person name="Isbrandt T."/>
            <person name="Kuo A."/>
            <person name="Sato A."/>
            <person name="Lyhne E.K."/>
            <person name="Kogle M.E."/>
            <person name="Wiebenga A."/>
            <person name="Kun R.S."/>
            <person name="Lubbers R.J."/>
            <person name="Makela M.R."/>
            <person name="Barry K."/>
            <person name="Chovatia M."/>
            <person name="Clum A."/>
            <person name="Daum C."/>
            <person name="Haridas S."/>
            <person name="He G."/>
            <person name="LaButti K."/>
            <person name="Lipzen A."/>
            <person name="Mondo S."/>
            <person name="Riley R."/>
            <person name="Salamov A."/>
            <person name="Simmons B.A."/>
            <person name="Magnuson J.K."/>
            <person name="Henrissat B."/>
            <person name="Mortensen U.H."/>
            <person name="Larsen T.O."/>
            <person name="Devries R.P."/>
            <person name="Grigoriev I.V."/>
            <person name="Machida M."/>
            <person name="Baker S.E."/>
            <person name="Andersen M.R."/>
        </authorList>
    </citation>
    <scope>NUCLEOTIDE SEQUENCE [LARGE SCALE GENOMIC DNA]</scope>
    <source>
        <strain evidence="1">IBT 14317</strain>
    </source>
</reference>
<evidence type="ECO:0000313" key="1">
    <source>
        <dbReference type="EMBL" id="KAE8389665.1"/>
    </source>
</evidence>
<accession>A0A5N7C6C7</accession>
<dbReference type="AlphaFoldDB" id="A0A5N7C6C7"/>
<dbReference type="OrthoDB" id="4455117at2759"/>
<dbReference type="EMBL" id="ML735263">
    <property type="protein sequence ID" value="KAE8389665.1"/>
    <property type="molecule type" value="Genomic_DNA"/>
</dbReference>
<name>A0A5N7C6C7_PETAA</name>
<protein>
    <submittedName>
        <fullName evidence="1">Uncharacterized protein</fullName>
    </submittedName>
</protein>
<sequence length="444" mass="48966">MVLPISRGVYFTLQPTGTILSATFENGKIASQETFPDGRYPQNWVDTLREMEATLGCTKDLDLQCDIFGNQSSIQESTDCPSGLLSPSATSALTESYIGNLEVPSPQAWPQPCLQMQEQDNMHWSSTMRASPMPGAYSTVCPCTATHTHELPGELEYNCSHAPSVQKRPNWSSKRMTKLQNLLSAIRNHSVPTMEEHNGQVDGLYNGSYIPVSLPGMPIMQFAGVLSRLGSVSNTLGFVYGMLSWEIFMREEERLIREEHISVVLAAKQVNRKMAELLKHPGKAKDWASDGRKAAKIVFGTLEGCSNAVKSFALFLLGNVCSLDSMLKIAHFPIIRKNFQMSFAQIVAERTPQWEALEAQGYKIFDYAEFLRHRGPPVSIGARNDHLLSLNFECMTPNSAGLVTDSASTNGSVSNGSDFGSSSVSEVDLHVPMPTVHSVEWQYS</sequence>
<dbReference type="Proteomes" id="UP000326877">
    <property type="component" value="Unassembled WGS sequence"/>
</dbReference>
<organism evidence="1">
    <name type="scientific">Petromyces alliaceus</name>
    <name type="common">Aspergillus alliaceus</name>
    <dbReference type="NCBI Taxonomy" id="209559"/>
    <lineage>
        <taxon>Eukaryota</taxon>
        <taxon>Fungi</taxon>
        <taxon>Dikarya</taxon>
        <taxon>Ascomycota</taxon>
        <taxon>Pezizomycotina</taxon>
        <taxon>Eurotiomycetes</taxon>
        <taxon>Eurotiomycetidae</taxon>
        <taxon>Eurotiales</taxon>
        <taxon>Aspergillaceae</taxon>
        <taxon>Aspergillus</taxon>
        <taxon>Aspergillus subgen. Circumdati</taxon>
    </lineage>
</organism>